<dbReference type="KEGG" id="gai:IMCC3135_15850"/>
<name>A0A2Z2NP44_9GAMM</name>
<sequence length="34" mass="3829">MQVERLKGNISNNVDINVDIGVLAGIDFRIVPRY</sequence>
<evidence type="ECO:0000313" key="1">
    <source>
        <dbReference type="EMBL" id="ASJ73252.1"/>
    </source>
</evidence>
<dbReference type="AlphaFoldDB" id="A0A2Z2NP44"/>
<dbReference type="Proteomes" id="UP000250079">
    <property type="component" value="Chromosome"/>
</dbReference>
<gene>
    <name evidence="1" type="ORF">IMCC3135_15850</name>
</gene>
<protein>
    <submittedName>
        <fullName evidence="1">Uncharacterized protein</fullName>
    </submittedName>
</protein>
<dbReference type="EMBL" id="CP018632">
    <property type="protein sequence ID" value="ASJ73252.1"/>
    <property type="molecule type" value="Genomic_DNA"/>
</dbReference>
<reference evidence="1 2" key="1">
    <citation type="submission" date="2016-12" db="EMBL/GenBank/DDBJ databases">
        <authorList>
            <person name="Song W.-J."/>
            <person name="Kurnit D.M."/>
        </authorList>
    </citation>
    <scope>NUCLEOTIDE SEQUENCE [LARGE SCALE GENOMIC DNA]</scope>
    <source>
        <strain evidence="1 2">IMCC3135</strain>
    </source>
</reference>
<keyword evidence="2" id="KW-1185">Reference proteome</keyword>
<accession>A0A2Z2NP44</accession>
<proteinExistence type="predicted"/>
<organism evidence="1 2">
    <name type="scientific">Granulosicoccus antarcticus IMCC3135</name>
    <dbReference type="NCBI Taxonomy" id="1192854"/>
    <lineage>
        <taxon>Bacteria</taxon>
        <taxon>Pseudomonadati</taxon>
        <taxon>Pseudomonadota</taxon>
        <taxon>Gammaproteobacteria</taxon>
        <taxon>Chromatiales</taxon>
        <taxon>Granulosicoccaceae</taxon>
        <taxon>Granulosicoccus</taxon>
    </lineage>
</organism>
<evidence type="ECO:0000313" key="2">
    <source>
        <dbReference type="Proteomes" id="UP000250079"/>
    </source>
</evidence>